<keyword evidence="2 3" id="KW-0378">Hydrolase</keyword>
<dbReference type="RefSeq" id="WP_121521454.1">
    <property type="nucleotide sequence ID" value="NZ_RCHR01000001.1"/>
</dbReference>
<comment type="cofactor">
    <cofactor evidence="1">
        <name>Mg(2+)</name>
        <dbReference type="ChEBI" id="CHEBI:18420"/>
    </cofactor>
</comment>
<comment type="similarity">
    <text evidence="3">Belongs to the Nudix hydrolase family.</text>
</comment>
<dbReference type="Proteomes" id="UP000270219">
    <property type="component" value="Unassembled WGS sequence"/>
</dbReference>
<protein>
    <submittedName>
        <fullName evidence="5">NUDIX domain-containing protein</fullName>
    </submittedName>
</protein>
<reference evidence="5 6" key="1">
    <citation type="submission" date="2018-10" db="EMBL/GenBank/DDBJ databases">
        <title>Oceanobacillus sp. YLB-02 draft genome.</title>
        <authorList>
            <person name="Yu L."/>
        </authorList>
    </citation>
    <scope>NUCLEOTIDE SEQUENCE [LARGE SCALE GENOMIC DNA]</scope>
    <source>
        <strain evidence="5 6">YLB-02</strain>
    </source>
</reference>
<keyword evidence="6" id="KW-1185">Reference proteome</keyword>
<dbReference type="PROSITE" id="PS00893">
    <property type="entry name" value="NUDIX_BOX"/>
    <property type="match status" value="1"/>
</dbReference>
<sequence length="164" mass="18740">MPISDYYKEIRSKIGTELMLMPSVAAVIRNIDNEILFQKPQEGEYWSLPAGAIEPGETPAQAIIREVREETGLRVKPNMLLGIFGGETFRYTYPNGDQVEYNVFVFECDIVSGELAPFDGESVDLVFIKEDNKPKLALPYPDFIFKNSSVDNTFFQWNSDWLKK</sequence>
<dbReference type="Pfam" id="PF00293">
    <property type="entry name" value="NUDIX"/>
    <property type="match status" value="1"/>
</dbReference>
<organism evidence="5 6">
    <name type="scientific">Oceanobacillus piezotolerans</name>
    <dbReference type="NCBI Taxonomy" id="2448030"/>
    <lineage>
        <taxon>Bacteria</taxon>
        <taxon>Bacillati</taxon>
        <taxon>Bacillota</taxon>
        <taxon>Bacilli</taxon>
        <taxon>Bacillales</taxon>
        <taxon>Bacillaceae</taxon>
        <taxon>Oceanobacillus</taxon>
    </lineage>
</organism>
<evidence type="ECO:0000313" key="5">
    <source>
        <dbReference type="EMBL" id="RLL48349.1"/>
    </source>
</evidence>
<dbReference type="InterPro" id="IPR000086">
    <property type="entry name" value="NUDIX_hydrolase_dom"/>
</dbReference>
<dbReference type="PANTHER" id="PTHR43046:SF2">
    <property type="entry name" value="8-OXO-DGTP DIPHOSPHATASE-RELATED"/>
    <property type="match status" value="1"/>
</dbReference>
<gene>
    <name evidence="5" type="ORF">D8M04_03545</name>
</gene>
<dbReference type="SUPFAM" id="SSF55811">
    <property type="entry name" value="Nudix"/>
    <property type="match status" value="1"/>
</dbReference>
<feature type="domain" description="Nudix hydrolase" evidence="4">
    <location>
        <begin position="19"/>
        <end position="150"/>
    </location>
</feature>
<evidence type="ECO:0000313" key="6">
    <source>
        <dbReference type="Proteomes" id="UP000270219"/>
    </source>
</evidence>
<evidence type="ECO:0000259" key="4">
    <source>
        <dbReference type="PROSITE" id="PS51462"/>
    </source>
</evidence>
<dbReference type="PROSITE" id="PS51462">
    <property type="entry name" value="NUDIX"/>
    <property type="match status" value="1"/>
</dbReference>
<dbReference type="PANTHER" id="PTHR43046">
    <property type="entry name" value="GDP-MANNOSE MANNOSYL HYDROLASE"/>
    <property type="match status" value="1"/>
</dbReference>
<dbReference type="PRINTS" id="PR00502">
    <property type="entry name" value="NUDIXFAMILY"/>
</dbReference>
<evidence type="ECO:0000256" key="2">
    <source>
        <dbReference type="ARBA" id="ARBA00022801"/>
    </source>
</evidence>
<evidence type="ECO:0000256" key="1">
    <source>
        <dbReference type="ARBA" id="ARBA00001946"/>
    </source>
</evidence>
<dbReference type="GO" id="GO:0016787">
    <property type="term" value="F:hydrolase activity"/>
    <property type="evidence" value="ECO:0007669"/>
    <property type="project" value="UniProtKB-KW"/>
</dbReference>
<comment type="caution">
    <text evidence="5">The sequence shown here is derived from an EMBL/GenBank/DDBJ whole genome shotgun (WGS) entry which is preliminary data.</text>
</comment>
<dbReference type="AlphaFoldDB" id="A0A498DIG9"/>
<proteinExistence type="inferred from homology"/>
<accession>A0A498DIG9</accession>
<dbReference type="InterPro" id="IPR015797">
    <property type="entry name" value="NUDIX_hydrolase-like_dom_sf"/>
</dbReference>
<dbReference type="InterPro" id="IPR020084">
    <property type="entry name" value="NUDIX_hydrolase_CS"/>
</dbReference>
<name>A0A498DIG9_9BACI</name>
<dbReference type="OrthoDB" id="9787476at2"/>
<dbReference type="EMBL" id="RCHR01000001">
    <property type="protein sequence ID" value="RLL48349.1"/>
    <property type="molecule type" value="Genomic_DNA"/>
</dbReference>
<dbReference type="Gene3D" id="3.90.79.10">
    <property type="entry name" value="Nucleoside Triphosphate Pyrophosphohydrolase"/>
    <property type="match status" value="1"/>
</dbReference>
<evidence type="ECO:0000256" key="3">
    <source>
        <dbReference type="RuleBase" id="RU003476"/>
    </source>
</evidence>
<dbReference type="InterPro" id="IPR020476">
    <property type="entry name" value="Nudix_hydrolase"/>
</dbReference>